<dbReference type="CDD" id="cd00757">
    <property type="entry name" value="ThiF_MoeB_HesA_family"/>
    <property type="match status" value="1"/>
</dbReference>
<keyword evidence="5" id="KW-0067">ATP-binding</keyword>
<dbReference type="Pfam" id="PF00899">
    <property type="entry name" value="ThiF"/>
    <property type="match status" value="1"/>
</dbReference>
<dbReference type="NCBIfam" id="NF004281">
    <property type="entry name" value="PRK05690.1"/>
    <property type="match status" value="1"/>
</dbReference>
<comment type="subunit">
    <text evidence="8">Homodimer. Forms a stable heterotetrameric complex of 2 MoeB and 2 MoaD during adenylation of MoaD.</text>
</comment>
<feature type="domain" description="THIF-type NAD/FAD binding fold" evidence="14">
    <location>
        <begin position="12"/>
        <end position="247"/>
    </location>
</feature>
<dbReference type="FunFam" id="3.40.50.720:FF:000033">
    <property type="entry name" value="Adenylyltransferase and sulfurtransferase MOCS3"/>
    <property type="match status" value="1"/>
</dbReference>
<keyword evidence="4" id="KW-0547">Nucleotide-binding</keyword>
<dbReference type="InterPro" id="IPR035985">
    <property type="entry name" value="Ubiquitin-activating_enz"/>
</dbReference>
<dbReference type="GO" id="GO:0061605">
    <property type="term" value="F:molybdopterin-synthase adenylyltransferase activity"/>
    <property type="evidence" value="ECO:0007669"/>
    <property type="project" value="UniProtKB-EC"/>
</dbReference>
<dbReference type="InterPro" id="IPR000594">
    <property type="entry name" value="ThiF_NAD_FAD-bd"/>
</dbReference>
<keyword evidence="15" id="KW-0548">Nucleotidyltransferase</keyword>
<evidence type="ECO:0000256" key="6">
    <source>
        <dbReference type="ARBA" id="ARBA00052218"/>
    </source>
</evidence>
<dbReference type="PANTHER" id="PTHR10953">
    <property type="entry name" value="UBIQUITIN-ACTIVATING ENZYME E1"/>
    <property type="match status" value="1"/>
</dbReference>
<comment type="similarity">
    <text evidence="2">Belongs to the HesA/MoeB/ThiF family.</text>
</comment>
<evidence type="ECO:0000256" key="3">
    <source>
        <dbReference type="ARBA" id="ARBA00022679"/>
    </source>
</evidence>
<evidence type="ECO:0000256" key="4">
    <source>
        <dbReference type="ARBA" id="ARBA00022741"/>
    </source>
</evidence>
<evidence type="ECO:0000259" key="14">
    <source>
        <dbReference type="Pfam" id="PF00899"/>
    </source>
</evidence>
<keyword evidence="3 15" id="KW-0808">Transferase</keyword>
<dbReference type="InterPro" id="IPR045886">
    <property type="entry name" value="ThiF/MoeB/HesA"/>
</dbReference>
<evidence type="ECO:0000256" key="10">
    <source>
        <dbReference type="ARBA" id="ARBA00073635"/>
    </source>
</evidence>
<evidence type="ECO:0000256" key="7">
    <source>
        <dbReference type="ARBA" id="ARBA00055169"/>
    </source>
</evidence>
<evidence type="ECO:0000256" key="2">
    <source>
        <dbReference type="ARBA" id="ARBA00009919"/>
    </source>
</evidence>
<name>A0A1K1YX58_9GAMM</name>
<dbReference type="GO" id="GO:0004792">
    <property type="term" value="F:thiosulfate-cyanide sulfurtransferase activity"/>
    <property type="evidence" value="ECO:0007669"/>
    <property type="project" value="TreeGrafter"/>
</dbReference>
<organism evidence="15 16">
    <name type="scientific">Marinospirillum alkaliphilum DSM 21637</name>
    <dbReference type="NCBI Taxonomy" id="1122209"/>
    <lineage>
        <taxon>Bacteria</taxon>
        <taxon>Pseudomonadati</taxon>
        <taxon>Pseudomonadota</taxon>
        <taxon>Gammaproteobacteria</taxon>
        <taxon>Oceanospirillales</taxon>
        <taxon>Oceanospirillaceae</taxon>
        <taxon>Marinospirillum</taxon>
    </lineage>
</organism>
<dbReference type="Proteomes" id="UP000182350">
    <property type="component" value="Unassembled WGS sequence"/>
</dbReference>
<proteinExistence type="inferred from homology"/>
<evidence type="ECO:0000256" key="9">
    <source>
        <dbReference type="ARBA" id="ARBA00066884"/>
    </source>
</evidence>
<dbReference type="EMBL" id="FPJW01000009">
    <property type="protein sequence ID" value="SFX66526.1"/>
    <property type="molecule type" value="Genomic_DNA"/>
</dbReference>
<reference evidence="15 16" key="1">
    <citation type="submission" date="2016-11" db="EMBL/GenBank/DDBJ databases">
        <authorList>
            <person name="Jaros S."/>
            <person name="Januszkiewicz K."/>
            <person name="Wedrychowicz H."/>
        </authorList>
    </citation>
    <scope>NUCLEOTIDE SEQUENCE [LARGE SCALE GENOMIC DNA]</scope>
    <source>
        <strain evidence="15 16">DSM 21637</strain>
    </source>
</reference>
<comment type="function">
    <text evidence="7">Catalyzes the adenylation by ATP of the carboxyl group of the C-terminal glycine of sulfur carrier protein MoaD.</text>
</comment>
<comment type="pathway">
    <text evidence="1">Cofactor biosynthesis; molybdopterin biosynthesis.</text>
</comment>
<gene>
    <name evidence="15" type="ORF">SAMN02745752_02448</name>
</gene>
<dbReference type="GO" id="GO:0008641">
    <property type="term" value="F:ubiquitin-like modifier activating enzyme activity"/>
    <property type="evidence" value="ECO:0007669"/>
    <property type="project" value="InterPro"/>
</dbReference>
<protein>
    <recommendedName>
        <fullName evidence="10">Molybdopterin-synthase adenylyltransferase</fullName>
        <ecNumber evidence="9">2.7.7.80</ecNumber>
    </recommendedName>
    <alternativeName>
        <fullName evidence="13">MoaD protein adenylase</fullName>
    </alternativeName>
    <alternativeName>
        <fullName evidence="11">Molybdopterin-converting factor subunit 1 adenylase</fullName>
    </alternativeName>
    <alternativeName>
        <fullName evidence="12">Sulfur carrier protein MoaD adenylyltransferase</fullName>
    </alternativeName>
</protein>
<evidence type="ECO:0000256" key="11">
    <source>
        <dbReference type="ARBA" id="ARBA00075110"/>
    </source>
</evidence>
<evidence type="ECO:0000256" key="8">
    <source>
        <dbReference type="ARBA" id="ARBA00063809"/>
    </source>
</evidence>
<dbReference type="STRING" id="1122209.SAMN02745752_02448"/>
<dbReference type="GO" id="GO:0005524">
    <property type="term" value="F:ATP binding"/>
    <property type="evidence" value="ECO:0007669"/>
    <property type="project" value="UniProtKB-KW"/>
</dbReference>
<dbReference type="AlphaFoldDB" id="A0A1K1YX58"/>
<accession>A0A1K1YX58</accession>
<sequence length="253" mass="27357">MTLMNDQDLLRYSRQLLLPEMDVAGQERLLSSKVLIIGLGGLGSPVALYLAAAGVGELHLADHDQVDLSNLQRQIAHQQSSIGQLKVESARERLQQINPSTKIITHPCKLEGEALLNAVAAVDLVCDCSDRFSTRFAVNRACQQLKKPLVSGAAIRFSGQLAVFDARRPDSPCYACIYDEAAQDEELRCSENGVLAPLVGVIGSLQAVESLKLLAQCGEPAIGKLLTYDALRAEMRTLKLQKDAACSCCSSSY</sequence>
<dbReference type="PANTHER" id="PTHR10953:SF194">
    <property type="entry name" value="MOLYBDOPTERIN-SYNTHASE ADENYLYLTRANSFERASE"/>
    <property type="match status" value="1"/>
</dbReference>
<dbReference type="RefSeq" id="WP_342715828.1">
    <property type="nucleotide sequence ID" value="NZ_FPJW01000009.1"/>
</dbReference>
<dbReference type="SUPFAM" id="SSF69572">
    <property type="entry name" value="Activating enzymes of the ubiquitin-like proteins"/>
    <property type="match status" value="1"/>
</dbReference>
<evidence type="ECO:0000313" key="15">
    <source>
        <dbReference type="EMBL" id="SFX66526.1"/>
    </source>
</evidence>
<evidence type="ECO:0000256" key="5">
    <source>
        <dbReference type="ARBA" id="ARBA00022840"/>
    </source>
</evidence>
<evidence type="ECO:0000256" key="13">
    <source>
        <dbReference type="ARBA" id="ARBA00078531"/>
    </source>
</evidence>
<dbReference type="GO" id="GO:0008146">
    <property type="term" value="F:sulfotransferase activity"/>
    <property type="evidence" value="ECO:0007669"/>
    <property type="project" value="TreeGrafter"/>
</dbReference>
<dbReference type="EC" id="2.7.7.80" evidence="9"/>
<evidence type="ECO:0000256" key="1">
    <source>
        <dbReference type="ARBA" id="ARBA00005046"/>
    </source>
</evidence>
<dbReference type="GO" id="GO:0005829">
    <property type="term" value="C:cytosol"/>
    <property type="evidence" value="ECO:0007669"/>
    <property type="project" value="TreeGrafter"/>
</dbReference>
<evidence type="ECO:0000313" key="16">
    <source>
        <dbReference type="Proteomes" id="UP000182350"/>
    </source>
</evidence>
<comment type="catalytic activity">
    <reaction evidence="6">
        <text>[molybdopterin-synthase sulfur-carrier protein]-C-terminal Gly-Gly + ATP + H(+) = [molybdopterin-synthase sulfur-carrier protein]-C-terminal Gly-Gly-AMP + diphosphate</text>
        <dbReference type="Rhea" id="RHEA:43616"/>
        <dbReference type="Rhea" id="RHEA-COMP:12159"/>
        <dbReference type="Rhea" id="RHEA-COMP:12202"/>
        <dbReference type="ChEBI" id="CHEBI:15378"/>
        <dbReference type="ChEBI" id="CHEBI:30616"/>
        <dbReference type="ChEBI" id="CHEBI:33019"/>
        <dbReference type="ChEBI" id="CHEBI:90618"/>
        <dbReference type="ChEBI" id="CHEBI:90778"/>
        <dbReference type="EC" id="2.7.7.80"/>
    </reaction>
</comment>
<keyword evidence="16" id="KW-1185">Reference proteome</keyword>
<evidence type="ECO:0000256" key="12">
    <source>
        <dbReference type="ARBA" id="ARBA00075328"/>
    </source>
</evidence>
<dbReference type="Gene3D" id="3.40.50.720">
    <property type="entry name" value="NAD(P)-binding Rossmann-like Domain"/>
    <property type="match status" value="1"/>
</dbReference>